<dbReference type="PANTHER" id="PTHR47593:SF8">
    <property type="entry name" value="OS12G0581900 PROTEIN"/>
    <property type="match status" value="1"/>
</dbReference>
<feature type="domain" description="C2H2-type" evidence="2">
    <location>
        <begin position="28"/>
        <end position="55"/>
    </location>
</feature>
<dbReference type="PANTHER" id="PTHR47593">
    <property type="entry name" value="ZINC FINGER PROTEIN 4-LIKE"/>
    <property type="match status" value="1"/>
</dbReference>
<keyword evidence="1" id="KW-0479">Metal-binding</keyword>
<keyword evidence="1" id="KW-0863">Zinc-finger</keyword>
<evidence type="ECO:0000313" key="4">
    <source>
        <dbReference type="Proteomes" id="UP001567538"/>
    </source>
</evidence>
<dbReference type="InterPro" id="IPR013087">
    <property type="entry name" value="Znf_C2H2_type"/>
</dbReference>
<protein>
    <submittedName>
        <fullName evidence="3">Zinc finger protein 7-like</fullName>
    </submittedName>
</protein>
<dbReference type="Gene3D" id="3.30.160.60">
    <property type="entry name" value="Classic Zinc Finger"/>
    <property type="match status" value="1"/>
</dbReference>
<dbReference type="AlphaFoldDB" id="A0ABD1IES8"/>
<sequence length="86" mass="9972">MIETQEQNWLSLKPAQSTATRPFPTKAFCCRFCGRKFYSPQALGGHQNAHKRERGLDFVWPGSYREVDDREEKPSTLMVLDLNLKL</sequence>
<dbReference type="PROSITE" id="PS00028">
    <property type="entry name" value="ZINC_FINGER_C2H2_1"/>
    <property type="match status" value="1"/>
</dbReference>
<organism evidence="3 4">
    <name type="scientific">Salvia divinorum</name>
    <name type="common">Maria pastora</name>
    <name type="synonym">Diviner's sage</name>
    <dbReference type="NCBI Taxonomy" id="28513"/>
    <lineage>
        <taxon>Eukaryota</taxon>
        <taxon>Viridiplantae</taxon>
        <taxon>Streptophyta</taxon>
        <taxon>Embryophyta</taxon>
        <taxon>Tracheophyta</taxon>
        <taxon>Spermatophyta</taxon>
        <taxon>Magnoliopsida</taxon>
        <taxon>eudicotyledons</taxon>
        <taxon>Gunneridae</taxon>
        <taxon>Pentapetalae</taxon>
        <taxon>asterids</taxon>
        <taxon>lamiids</taxon>
        <taxon>Lamiales</taxon>
        <taxon>Lamiaceae</taxon>
        <taxon>Nepetoideae</taxon>
        <taxon>Mentheae</taxon>
        <taxon>Salviinae</taxon>
        <taxon>Salvia</taxon>
        <taxon>Salvia subgen. Calosphace</taxon>
    </lineage>
</organism>
<name>A0ABD1IES8_SALDI</name>
<keyword evidence="4" id="KW-1185">Reference proteome</keyword>
<proteinExistence type="predicted"/>
<dbReference type="InterPro" id="IPR036236">
    <property type="entry name" value="Znf_C2H2_sf"/>
</dbReference>
<dbReference type="PROSITE" id="PS50157">
    <property type="entry name" value="ZINC_FINGER_C2H2_2"/>
    <property type="match status" value="1"/>
</dbReference>
<dbReference type="GO" id="GO:0008270">
    <property type="term" value="F:zinc ion binding"/>
    <property type="evidence" value="ECO:0007669"/>
    <property type="project" value="UniProtKB-KW"/>
</dbReference>
<dbReference type="SUPFAM" id="SSF57667">
    <property type="entry name" value="beta-beta-alpha zinc fingers"/>
    <property type="match status" value="1"/>
</dbReference>
<evidence type="ECO:0000259" key="2">
    <source>
        <dbReference type="PROSITE" id="PS50157"/>
    </source>
</evidence>
<evidence type="ECO:0000256" key="1">
    <source>
        <dbReference type="PROSITE-ProRule" id="PRU00042"/>
    </source>
</evidence>
<evidence type="ECO:0000313" key="3">
    <source>
        <dbReference type="EMBL" id="KAL1566033.1"/>
    </source>
</evidence>
<dbReference type="Proteomes" id="UP001567538">
    <property type="component" value="Unassembled WGS sequence"/>
</dbReference>
<keyword evidence="1" id="KW-0862">Zinc</keyword>
<gene>
    <name evidence="3" type="ORF">AAHA92_01686</name>
</gene>
<accession>A0ABD1IES8</accession>
<comment type="caution">
    <text evidence="3">The sequence shown here is derived from an EMBL/GenBank/DDBJ whole genome shotgun (WGS) entry which is preliminary data.</text>
</comment>
<dbReference type="InterPro" id="IPR053266">
    <property type="entry name" value="Zinc_finger_protein_7"/>
</dbReference>
<dbReference type="EMBL" id="JBEAFC010000002">
    <property type="protein sequence ID" value="KAL1566033.1"/>
    <property type="molecule type" value="Genomic_DNA"/>
</dbReference>
<reference evidence="3 4" key="1">
    <citation type="submission" date="2024-06" db="EMBL/GenBank/DDBJ databases">
        <title>A chromosome level genome sequence of Diviner's sage (Salvia divinorum).</title>
        <authorList>
            <person name="Ford S.A."/>
            <person name="Ro D.-K."/>
            <person name="Ness R.W."/>
            <person name="Phillips M.A."/>
        </authorList>
    </citation>
    <scope>NUCLEOTIDE SEQUENCE [LARGE SCALE GENOMIC DNA]</scope>
    <source>
        <strain evidence="3">SAF-2024a</strain>
        <tissue evidence="3">Leaf</tissue>
    </source>
</reference>